<keyword evidence="2" id="KW-1185">Reference proteome</keyword>
<dbReference type="EMBL" id="JAVYJV010000013">
    <property type="protein sequence ID" value="KAK4355486.1"/>
    <property type="molecule type" value="Genomic_DNA"/>
</dbReference>
<protein>
    <submittedName>
        <fullName evidence="1">Uncharacterized protein</fullName>
    </submittedName>
</protein>
<gene>
    <name evidence="1" type="ORF">RND71_024457</name>
</gene>
<reference evidence="1" key="1">
    <citation type="submission" date="2023-12" db="EMBL/GenBank/DDBJ databases">
        <title>Genome assembly of Anisodus tanguticus.</title>
        <authorList>
            <person name="Wang Y.-J."/>
        </authorList>
    </citation>
    <scope>NUCLEOTIDE SEQUENCE</scope>
    <source>
        <strain evidence="1">KB-2021</strain>
        <tissue evidence="1">Leaf</tissue>
    </source>
</reference>
<sequence length="168" mass="18905">MPELRTPQKKHMYKLPRSPTTLVTWLFPLNVSGKNLNSEQVSIFDTQKDYLKSLAHELFSTNFETSPTSIQFIDAALSCTSPIIAPSYTDPNQISIIRRILISLLQNYPPSIDAFAHNDGTGVNLLNANRELQVALVKSELSQIGLTVFAQYYDFLCLWLRGLLDGKT</sequence>
<name>A0AAE1RPN9_9SOLA</name>
<accession>A0AAE1RPN9</accession>
<organism evidence="1 2">
    <name type="scientific">Anisodus tanguticus</name>
    <dbReference type="NCBI Taxonomy" id="243964"/>
    <lineage>
        <taxon>Eukaryota</taxon>
        <taxon>Viridiplantae</taxon>
        <taxon>Streptophyta</taxon>
        <taxon>Embryophyta</taxon>
        <taxon>Tracheophyta</taxon>
        <taxon>Spermatophyta</taxon>
        <taxon>Magnoliopsida</taxon>
        <taxon>eudicotyledons</taxon>
        <taxon>Gunneridae</taxon>
        <taxon>Pentapetalae</taxon>
        <taxon>asterids</taxon>
        <taxon>lamiids</taxon>
        <taxon>Solanales</taxon>
        <taxon>Solanaceae</taxon>
        <taxon>Solanoideae</taxon>
        <taxon>Hyoscyameae</taxon>
        <taxon>Anisodus</taxon>
    </lineage>
</organism>
<dbReference type="Proteomes" id="UP001291623">
    <property type="component" value="Unassembled WGS sequence"/>
</dbReference>
<evidence type="ECO:0000313" key="1">
    <source>
        <dbReference type="EMBL" id="KAK4355486.1"/>
    </source>
</evidence>
<dbReference type="AlphaFoldDB" id="A0AAE1RPN9"/>
<proteinExistence type="predicted"/>
<comment type="caution">
    <text evidence="1">The sequence shown here is derived from an EMBL/GenBank/DDBJ whole genome shotgun (WGS) entry which is preliminary data.</text>
</comment>
<evidence type="ECO:0000313" key="2">
    <source>
        <dbReference type="Proteomes" id="UP001291623"/>
    </source>
</evidence>